<name>A0A4C1YNA5_EUMVA</name>
<gene>
    <name evidence="2" type="ORF">EVAR_52869_1</name>
</gene>
<dbReference type="Proteomes" id="UP000299102">
    <property type="component" value="Unassembled WGS sequence"/>
</dbReference>
<evidence type="ECO:0000313" key="2">
    <source>
        <dbReference type="EMBL" id="GBP76129.1"/>
    </source>
</evidence>
<evidence type="ECO:0000313" key="3">
    <source>
        <dbReference type="Proteomes" id="UP000299102"/>
    </source>
</evidence>
<sequence length="126" mass="13699">MERDKTLKSGEMRLSQLGEKTGVVNCTKGRSEETNIGLRAGLAGRGGAHEITKSARRPFVISTANSVHAVRTSRPRAPAAAAGPRPAYSDTYPLFDRPRRPAIGTCGPRRRLQPAYVHSDKSNLIF</sequence>
<organism evidence="2 3">
    <name type="scientific">Eumeta variegata</name>
    <name type="common">Bagworm moth</name>
    <name type="synonym">Eumeta japonica</name>
    <dbReference type="NCBI Taxonomy" id="151549"/>
    <lineage>
        <taxon>Eukaryota</taxon>
        <taxon>Metazoa</taxon>
        <taxon>Ecdysozoa</taxon>
        <taxon>Arthropoda</taxon>
        <taxon>Hexapoda</taxon>
        <taxon>Insecta</taxon>
        <taxon>Pterygota</taxon>
        <taxon>Neoptera</taxon>
        <taxon>Endopterygota</taxon>
        <taxon>Lepidoptera</taxon>
        <taxon>Glossata</taxon>
        <taxon>Ditrysia</taxon>
        <taxon>Tineoidea</taxon>
        <taxon>Psychidae</taxon>
        <taxon>Oiketicinae</taxon>
        <taxon>Eumeta</taxon>
    </lineage>
</organism>
<keyword evidence="3" id="KW-1185">Reference proteome</keyword>
<reference evidence="2 3" key="1">
    <citation type="journal article" date="2019" name="Commun. Biol.">
        <title>The bagworm genome reveals a unique fibroin gene that provides high tensile strength.</title>
        <authorList>
            <person name="Kono N."/>
            <person name="Nakamura H."/>
            <person name="Ohtoshi R."/>
            <person name="Tomita M."/>
            <person name="Numata K."/>
            <person name="Arakawa K."/>
        </authorList>
    </citation>
    <scope>NUCLEOTIDE SEQUENCE [LARGE SCALE GENOMIC DNA]</scope>
</reference>
<protein>
    <submittedName>
        <fullName evidence="2">Uncharacterized protein</fullName>
    </submittedName>
</protein>
<comment type="caution">
    <text evidence="2">The sequence shown here is derived from an EMBL/GenBank/DDBJ whole genome shotgun (WGS) entry which is preliminary data.</text>
</comment>
<evidence type="ECO:0000256" key="1">
    <source>
        <dbReference type="SAM" id="MobiDB-lite"/>
    </source>
</evidence>
<proteinExistence type="predicted"/>
<accession>A0A4C1YNA5</accession>
<feature type="compositionally biased region" description="Low complexity" evidence="1">
    <location>
        <begin position="75"/>
        <end position="87"/>
    </location>
</feature>
<dbReference type="AlphaFoldDB" id="A0A4C1YNA5"/>
<feature type="region of interest" description="Disordered" evidence="1">
    <location>
        <begin position="71"/>
        <end position="94"/>
    </location>
</feature>
<dbReference type="EMBL" id="BGZK01001277">
    <property type="protein sequence ID" value="GBP76129.1"/>
    <property type="molecule type" value="Genomic_DNA"/>
</dbReference>